<dbReference type="Pfam" id="PF01369">
    <property type="entry name" value="Sec7"/>
    <property type="match status" value="1"/>
</dbReference>
<name>A0A0B2V0V9_TOXCA</name>
<dbReference type="PROSITE" id="PS50190">
    <property type="entry name" value="SEC7"/>
    <property type="match status" value="1"/>
</dbReference>
<dbReference type="InterPro" id="IPR035999">
    <property type="entry name" value="Sec7_dom_sf"/>
</dbReference>
<evidence type="ECO:0000256" key="6">
    <source>
        <dbReference type="SAM" id="MobiDB-lite"/>
    </source>
</evidence>
<feature type="domain" description="SEC7" evidence="7">
    <location>
        <begin position="212"/>
        <end position="385"/>
    </location>
</feature>
<evidence type="ECO:0000256" key="2">
    <source>
        <dbReference type="ARBA" id="ARBA00006248"/>
    </source>
</evidence>
<accession>A0A0B2V0V9</accession>
<keyword evidence="9" id="KW-1185">Reference proteome</keyword>
<protein>
    <submittedName>
        <fullName evidence="8">IQ motif and SEC7 domain-containing protein 3</fullName>
    </submittedName>
</protein>
<dbReference type="GO" id="GO:0030036">
    <property type="term" value="P:actin cytoskeleton organization"/>
    <property type="evidence" value="ECO:0007669"/>
    <property type="project" value="TreeGrafter"/>
</dbReference>
<feature type="compositionally biased region" description="Low complexity" evidence="6">
    <location>
        <begin position="570"/>
        <end position="580"/>
    </location>
</feature>
<dbReference type="InterPro" id="IPR033742">
    <property type="entry name" value="IQSEC_PH"/>
</dbReference>
<comment type="subcellular location">
    <subcellularLocation>
        <location evidence="1">Cytoplasm</location>
    </subcellularLocation>
</comment>
<dbReference type="PANTHER" id="PTHR10663:SF342">
    <property type="entry name" value="FI21420P1"/>
    <property type="match status" value="1"/>
</dbReference>
<keyword evidence="4" id="KW-0597">Phosphoprotein</keyword>
<dbReference type="Pfam" id="PF16453">
    <property type="entry name" value="IQ_SEC7_PH"/>
    <property type="match status" value="1"/>
</dbReference>
<sequence>MSPASFPRRYAVPSNSSTLITEWRTSASSSRMLSAYEISDDLSRRQIQVLERRYGGRLRAHAAATRIQRAFRQYRMMQQWRRLVVPLQHWNSGVTHIRCIESVTRWRSGNVNAAQPQRICDASRYANASDSSLQQQQWSRRNCICSPSTQVNPTNSIFRGTPLPNRTVAEPAAQAQSSSIWVPRSSLSSARSCHTNSLPRLDNHAAHSTSLRKPARGIQLLLNWGFVEESAHAVAKLLIGRRGLSKQMIGEYLGHLHDPFHSSVLDHFINEIDLHGMEIDIALRHTLTFFRLPGEAQKIERIVQVFSRRYVACNPERAASFHGADTVFVLAFAIIMLNTDLHSPNIKPSRKMKLDDFIKNLRGIDAGFNIDRSLLTGVYERIREHEFRSGSDHVTQVMKVDQSIVGKDKPKLVEPQRRLVCYCRLNQIVDRSKRQAPNAHQREVFLFNDMLLMAKMLSKKKSCSQYTLRMWAALIGMRIRVFETSLYRFGVSIFCQDGQEILLNAKNDEDRHRFVADVRESIAECTEMEAIRIECELDRHVGGGLSRSESQRDSGLPDYEGAPLGNDTCNGGAASSNGGSERSRSTLLHTGRRLSFNSLDSGVVEGAACEFVTS</sequence>
<dbReference type="InterPro" id="IPR000904">
    <property type="entry name" value="Sec7_dom"/>
</dbReference>
<dbReference type="InterPro" id="IPR011993">
    <property type="entry name" value="PH-like_dom_sf"/>
</dbReference>
<dbReference type="SUPFAM" id="SSF50729">
    <property type="entry name" value="PH domain-like"/>
    <property type="match status" value="1"/>
</dbReference>
<evidence type="ECO:0000259" key="7">
    <source>
        <dbReference type="PROSITE" id="PS50190"/>
    </source>
</evidence>
<dbReference type="EMBL" id="JPKZ01002781">
    <property type="protein sequence ID" value="KHN75114.1"/>
    <property type="molecule type" value="Genomic_DNA"/>
</dbReference>
<evidence type="ECO:0000256" key="3">
    <source>
        <dbReference type="ARBA" id="ARBA00022490"/>
    </source>
</evidence>
<proteinExistence type="inferred from homology"/>
<keyword evidence="5" id="KW-0175">Coiled coil</keyword>
<dbReference type="PROSITE" id="PS50096">
    <property type="entry name" value="IQ"/>
    <property type="match status" value="1"/>
</dbReference>
<comment type="similarity">
    <text evidence="2">Belongs to the BRAG family.</text>
</comment>
<dbReference type="GO" id="GO:0032012">
    <property type="term" value="P:regulation of ARF protein signal transduction"/>
    <property type="evidence" value="ECO:0007669"/>
    <property type="project" value="InterPro"/>
</dbReference>
<dbReference type="SUPFAM" id="SSF48425">
    <property type="entry name" value="Sec7 domain"/>
    <property type="match status" value="1"/>
</dbReference>
<comment type="caution">
    <text evidence="8">The sequence shown here is derived from an EMBL/GenBank/DDBJ whole genome shotgun (WGS) entry which is preliminary data.</text>
</comment>
<dbReference type="OMA" id="RIMQVFS"/>
<reference evidence="8 9" key="1">
    <citation type="submission" date="2014-11" db="EMBL/GenBank/DDBJ databases">
        <title>Genetic blueprint of the zoonotic pathogen Toxocara canis.</title>
        <authorList>
            <person name="Zhu X.-Q."/>
            <person name="Korhonen P.K."/>
            <person name="Cai H."/>
            <person name="Young N.D."/>
            <person name="Nejsum P."/>
            <person name="von Samson-Himmelstjerna G."/>
            <person name="Boag P.R."/>
            <person name="Tan P."/>
            <person name="Li Q."/>
            <person name="Min J."/>
            <person name="Yang Y."/>
            <person name="Wang X."/>
            <person name="Fang X."/>
            <person name="Hall R.S."/>
            <person name="Hofmann A."/>
            <person name="Sternberg P.W."/>
            <person name="Jex A.R."/>
            <person name="Gasser R.B."/>
        </authorList>
    </citation>
    <scope>NUCLEOTIDE SEQUENCE [LARGE SCALE GENOMIC DNA]</scope>
    <source>
        <strain evidence="8">PN_DK_2014</strain>
    </source>
</reference>
<dbReference type="FunFam" id="1.10.1000.11:FF:000009">
    <property type="entry name" value="IQ motif and SEC7 domain-containing protein"/>
    <property type="match status" value="1"/>
</dbReference>
<evidence type="ECO:0000313" key="9">
    <source>
        <dbReference type="Proteomes" id="UP000031036"/>
    </source>
</evidence>
<dbReference type="STRING" id="6265.A0A0B2V0V9"/>
<dbReference type="PANTHER" id="PTHR10663">
    <property type="entry name" value="GUANYL-NUCLEOTIDE EXCHANGE FACTOR"/>
    <property type="match status" value="1"/>
</dbReference>
<evidence type="ECO:0000256" key="1">
    <source>
        <dbReference type="ARBA" id="ARBA00004496"/>
    </source>
</evidence>
<dbReference type="GO" id="GO:0005737">
    <property type="term" value="C:cytoplasm"/>
    <property type="evidence" value="ECO:0007669"/>
    <property type="project" value="UniProtKB-SubCell"/>
</dbReference>
<dbReference type="Proteomes" id="UP000031036">
    <property type="component" value="Unassembled WGS sequence"/>
</dbReference>
<dbReference type="CDD" id="cd00171">
    <property type="entry name" value="Sec7"/>
    <property type="match status" value="1"/>
</dbReference>
<dbReference type="CDD" id="cd13318">
    <property type="entry name" value="PH_IQSEC"/>
    <property type="match status" value="1"/>
</dbReference>
<evidence type="ECO:0000256" key="5">
    <source>
        <dbReference type="ARBA" id="ARBA00023054"/>
    </source>
</evidence>
<gene>
    <name evidence="8" type="primary">Iqsec3</name>
    <name evidence="8" type="ORF">Tcan_09353</name>
</gene>
<evidence type="ECO:0000313" key="8">
    <source>
        <dbReference type="EMBL" id="KHN75114.1"/>
    </source>
</evidence>
<organism evidence="8 9">
    <name type="scientific">Toxocara canis</name>
    <name type="common">Canine roundworm</name>
    <dbReference type="NCBI Taxonomy" id="6265"/>
    <lineage>
        <taxon>Eukaryota</taxon>
        <taxon>Metazoa</taxon>
        <taxon>Ecdysozoa</taxon>
        <taxon>Nematoda</taxon>
        <taxon>Chromadorea</taxon>
        <taxon>Rhabditida</taxon>
        <taxon>Spirurina</taxon>
        <taxon>Ascaridomorpha</taxon>
        <taxon>Ascaridoidea</taxon>
        <taxon>Toxocaridae</taxon>
        <taxon>Toxocara</taxon>
    </lineage>
</organism>
<dbReference type="Gene3D" id="2.30.29.30">
    <property type="entry name" value="Pleckstrin-homology domain (PH domain)/Phosphotyrosine-binding domain (PTB)"/>
    <property type="match status" value="1"/>
</dbReference>
<dbReference type="InterPro" id="IPR023394">
    <property type="entry name" value="Sec7_C_sf"/>
</dbReference>
<dbReference type="SMART" id="SM00222">
    <property type="entry name" value="Sec7"/>
    <property type="match status" value="1"/>
</dbReference>
<dbReference type="OrthoDB" id="430364at2759"/>
<dbReference type="AlphaFoldDB" id="A0A0B2V0V9"/>
<dbReference type="Gene3D" id="1.10.220.20">
    <property type="match status" value="1"/>
</dbReference>
<keyword evidence="3" id="KW-0963">Cytoplasm</keyword>
<dbReference type="GO" id="GO:0005085">
    <property type="term" value="F:guanyl-nucleotide exchange factor activity"/>
    <property type="evidence" value="ECO:0007669"/>
    <property type="project" value="InterPro"/>
</dbReference>
<dbReference type="Gene3D" id="1.10.1000.11">
    <property type="entry name" value="Arf Nucleotide-binding Site Opener,domain 2"/>
    <property type="match status" value="1"/>
</dbReference>
<feature type="region of interest" description="Disordered" evidence="6">
    <location>
        <begin position="567"/>
        <end position="586"/>
    </location>
</feature>
<evidence type="ECO:0000256" key="4">
    <source>
        <dbReference type="ARBA" id="ARBA00022553"/>
    </source>
</evidence>